<dbReference type="PANTHER" id="PTHR24373:SF370">
    <property type="entry name" value="FISH-LIPS, ISOFORM E"/>
    <property type="match status" value="1"/>
</dbReference>
<gene>
    <name evidence="2" type="ORF">JD844_013729</name>
</gene>
<keyword evidence="3" id="KW-1185">Reference proteome</keyword>
<dbReference type="PANTHER" id="PTHR24373">
    <property type="entry name" value="SLIT RELATED LEUCINE-RICH REPEAT NEURONAL PROTEIN"/>
    <property type="match status" value="1"/>
</dbReference>
<keyword evidence="1" id="KW-0732">Signal</keyword>
<proteinExistence type="predicted"/>
<dbReference type="InterPro" id="IPR050328">
    <property type="entry name" value="Dev_Immune_Receptor"/>
</dbReference>
<evidence type="ECO:0000256" key="1">
    <source>
        <dbReference type="ARBA" id="ARBA00022729"/>
    </source>
</evidence>
<dbReference type="Gene3D" id="3.80.10.10">
    <property type="entry name" value="Ribonuclease Inhibitor"/>
    <property type="match status" value="1"/>
</dbReference>
<dbReference type="EMBL" id="JAIPUX010000439">
    <property type="protein sequence ID" value="KAH0630555.1"/>
    <property type="molecule type" value="Genomic_DNA"/>
</dbReference>
<evidence type="ECO:0000313" key="2">
    <source>
        <dbReference type="EMBL" id="KAH0630555.1"/>
    </source>
</evidence>
<name>A0ABQ7TL54_PHRPL</name>
<organism evidence="2 3">
    <name type="scientific">Phrynosoma platyrhinos</name>
    <name type="common">Desert horned lizard</name>
    <dbReference type="NCBI Taxonomy" id="52577"/>
    <lineage>
        <taxon>Eukaryota</taxon>
        <taxon>Metazoa</taxon>
        <taxon>Chordata</taxon>
        <taxon>Craniata</taxon>
        <taxon>Vertebrata</taxon>
        <taxon>Euteleostomi</taxon>
        <taxon>Lepidosauria</taxon>
        <taxon>Squamata</taxon>
        <taxon>Bifurcata</taxon>
        <taxon>Unidentata</taxon>
        <taxon>Episquamata</taxon>
        <taxon>Toxicofera</taxon>
        <taxon>Iguania</taxon>
        <taxon>Phrynosomatidae</taxon>
        <taxon>Phrynosomatinae</taxon>
        <taxon>Phrynosoma</taxon>
    </lineage>
</organism>
<dbReference type="InterPro" id="IPR032675">
    <property type="entry name" value="LRR_dom_sf"/>
</dbReference>
<accession>A0ABQ7TL54</accession>
<protein>
    <submittedName>
        <fullName evidence="2">Uncharacterized protein</fullName>
    </submittedName>
</protein>
<dbReference type="InterPro" id="IPR001611">
    <property type="entry name" value="Leu-rich_rpt"/>
</dbReference>
<comment type="caution">
    <text evidence="2">The sequence shown here is derived from an EMBL/GenBank/DDBJ whole genome shotgun (WGS) entry which is preliminary data.</text>
</comment>
<reference evidence="2 3" key="1">
    <citation type="journal article" date="2022" name="Gigascience">
        <title>A chromosome-level genome assembly and annotation of the desert horned lizard, Phrynosoma platyrhinos, provides insight into chromosomal rearrangements among reptiles.</title>
        <authorList>
            <person name="Koochekian N."/>
            <person name="Ascanio A."/>
            <person name="Farleigh K."/>
            <person name="Card D.C."/>
            <person name="Schield D.R."/>
            <person name="Castoe T.A."/>
            <person name="Jezkova T."/>
        </authorList>
    </citation>
    <scope>NUCLEOTIDE SEQUENCE [LARGE SCALE GENOMIC DNA]</scope>
    <source>
        <strain evidence="2">NK-2021</strain>
    </source>
</reference>
<dbReference type="PROSITE" id="PS51450">
    <property type="entry name" value="LRR"/>
    <property type="match status" value="1"/>
</dbReference>
<dbReference type="Pfam" id="PF13855">
    <property type="entry name" value="LRR_8"/>
    <property type="match status" value="1"/>
</dbReference>
<dbReference type="SUPFAM" id="SSF52058">
    <property type="entry name" value="L domain-like"/>
    <property type="match status" value="1"/>
</dbReference>
<sequence length="208" mass="24537">MCICVKWEVNCRRKNLYELPTGVPPTTRQLILAENHFTNIPPLEITYLNEMVFLDWSQNELEMDWEFIFPGIDNLSHLDLSFNKLTAISPHTFSELKRLIMLNLSGNPTIKFLDGYSFANNPLLTYLDISDCGLENLTITLFLKMPSVQALGMKYNAWNCECVLLDFIKWMKRPLNDRILMKQGAAYRNRSQVYHYWRQKKRWKKSAF</sequence>
<evidence type="ECO:0000313" key="3">
    <source>
        <dbReference type="Proteomes" id="UP000826234"/>
    </source>
</evidence>
<dbReference type="Proteomes" id="UP000826234">
    <property type="component" value="Unassembled WGS sequence"/>
</dbReference>